<dbReference type="RefSeq" id="WP_100916754.1">
    <property type="nucleotide sequence ID" value="NZ_CP025057.1"/>
</dbReference>
<gene>
    <name evidence="1" type="ORF">SFLOR_v1c07370</name>
</gene>
<evidence type="ECO:0000313" key="2">
    <source>
        <dbReference type="Proteomes" id="UP000231823"/>
    </source>
</evidence>
<protein>
    <submittedName>
        <fullName evidence="1">Uncharacterized protein</fullName>
    </submittedName>
</protein>
<name>A0A2K8SEK1_9MOLU</name>
<dbReference type="KEGG" id="sfz:SFLOR_v1c07370"/>
<dbReference type="Proteomes" id="UP000231823">
    <property type="component" value="Chromosome"/>
</dbReference>
<dbReference type="EMBL" id="CP025057">
    <property type="protein sequence ID" value="AUB31785.1"/>
    <property type="molecule type" value="Genomic_DNA"/>
</dbReference>
<evidence type="ECO:0000313" key="1">
    <source>
        <dbReference type="EMBL" id="AUB31785.1"/>
    </source>
</evidence>
<accession>A0A2K8SEK1</accession>
<keyword evidence="2" id="KW-1185">Reference proteome</keyword>
<reference evidence="1 2" key="1">
    <citation type="submission" date="2017-12" db="EMBL/GenBank/DDBJ databases">
        <title>Complete genome sequence of Spiroplasma floricola 23-6 (ATCC 29989).</title>
        <authorList>
            <person name="Tsai Y.-M."/>
            <person name="Wu P.-S."/>
            <person name="Lo W.-S."/>
            <person name="Kuo C.-H."/>
        </authorList>
    </citation>
    <scope>NUCLEOTIDE SEQUENCE [LARGE SCALE GENOMIC DNA]</scope>
    <source>
        <strain evidence="1 2">23-6</strain>
    </source>
</reference>
<sequence length="291" mass="33548">MDVFLNEILNLNVGSKDLTFEYEKNTLVDDFKVVNEFKYTNSGAYLSGTELEKFNDLVFKVKKTDSNWKDFFNLESNKNSYISFENSLTDFSKLWQIEESTRTINDYLKGIYSFGQFRLNDLKIRYKKMSPISLGQIIIPYTYKTSYTTISSNDIVNTSGKAKEYLNALLNEFRNQTAIKATDSQVLRNTLAFTASVKTPLWLSLDLNFGGGYYNSFNYKDYNEELKKLLVYNENNILKVNGNNSSFVYKIKIESALYVSDNTTEKTVEVNLGYFKYKFSHKGAIFSADAS</sequence>
<dbReference type="AlphaFoldDB" id="A0A2K8SEK1"/>
<organism evidence="1 2">
    <name type="scientific">Spiroplasma floricola 23-6</name>
    <dbReference type="NCBI Taxonomy" id="1336749"/>
    <lineage>
        <taxon>Bacteria</taxon>
        <taxon>Bacillati</taxon>
        <taxon>Mycoplasmatota</taxon>
        <taxon>Mollicutes</taxon>
        <taxon>Entomoplasmatales</taxon>
        <taxon>Spiroplasmataceae</taxon>
        <taxon>Spiroplasma</taxon>
    </lineage>
</organism>
<proteinExistence type="predicted"/>